<accession>A0ABW0X109</accession>
<protein>
    <submittedName>
        <fullName evidence="1">Uncharacterized protein</fullName>
    </submittedName>
</protein>
<proteinExistence type="predicted"/>
<name>A0ABW0X109_9ACTN</name>
<keyword evidence="2" id="KW-1185">Reference proteome</keyword>
<evidence type="ECO:0000313" key="2">
    <source>
        <dbReference type="Proteomes" id="UP001595975"/>
    </source>
</evidence>
<sequence>MPWFDESKRHQGFPAAVLADGSEPAPLPDGRTTWWLYNGADGPRATAVRGGCSCGWRGERVHPLDFGDDGATEAVGEATGPFADWEWHVDLAEGVVPREVEELVAALVDRICDLTESRPYAAARAAARFERAAGSTALLAGRKARSNLMTWEYIGRAFGCGPAEALGRFGETLDDVDRGAGGEF</sequence>
<organism evidence="1 2">
    <name type="scientific">Kitasatospora misakiensis</name>
    <dbReference type="NCBI Taxonomy" id="67330"/>
    <lineage>
        <taxon>Bacteria</taxon>
        <taxon>Bacillati</taxon>
        <taxon>Actinomycetota</taxon>
        <taxon>Actinomycetes</taxon>
        <taxon>Kitasatosporales</taxon>
        <taxon>Streptomycetaceae</taxon>
        <taxon>Kitasatospora</taxon>
    </lineage>
</organism>
<dbReference type="EMBL" id="JBHSOF010000005">
    <property type="protein sequence ID" value="MFC5662659.1"/>
    <property type="molecule type" value="Genomic_DNA"/>
</dbReference>
<gene>
    <name evidence="1" type="ORF">ACFP3U_06635</name>
</gene>
<comment type="caution">
    <text evidence="1">The sequence shown here is derived from an EMBL/GenBank/DDBJ whole genome shotgun (WGS) entry which is preliminary data.</text>
</comment>
<dbReference type="RefSeq" id="WP_380224272.1">
    <property type="nucleotide sequence ID" value="NZ_JBHSOF010000005.1"/>
</dbReference>
<reference evidence="2" key="1">
    <citation type="journal article" date="2019" name="Int. J. Syst. Evol. Microbiol.">
        <title>The Global Catalogue of Microorganisms (GCM) 10K type strain sequencing project: providing services to taxonomists for standard genome sequencing and annotation.</title>
        <authorList>
            <consortium name="The Broad Institute Genomics Platform"/>
            <consortium name="The Broad Institute Genome Sequencing Center for Infectious Disease"/>
            <person name="Wu L."/>
            <person name="Ma J."/>
        </authorList>
    </citation>
    <scope>NUCLEOTIDE SEQUENCE [LARGE SCALE GENOMIC DNA]</scope>
    <source>
        <strain evidence="2">CGMCC 4.1437</strain>
    </source>
</reference>
<dbReference type="Proteomes" id="UP001595975">
    <property type="component" value="Unassembled WGS sequence"/>
</dbReference>
<evidence type="ECO:0000313" key="1">
    <source>
        <dbReference type="EMBL" id="MFC5662659.1"/>
    </source>
</evidence>